<protein>
    <submittedName>
        <fullName evidence="3">CTLH domain-containing protein</fullName>
    </submittedName>
</protein>
<evidence type="ECO:0000313" key="2">
    <source>
        <dbReference type="Proteomes" id="UP000046395"/>
    </source>
</evidence>
<evidence type="ECO:0000313" key="3">
    <source>
        <dbReference type="WBParaSite" id="TMUE_1000003390.1"/>
    </source>
</evidence>
<dbReference type="STRING" id="70415.A0A5S6Q8D9"/>
<keyword evidence="2" id="KW-1185">Reference proteome</keyword>
<dbReference type="PROSITE" id="PS50897">
    <property type="entry name" value="CTLH"/>
    <property type="match status" value="1"/>
</dbReference>
<dbReference type="AlphaFoldDB" id="A0A5S6Q8D9"/>
<proteinExistence type="predicted"/>
<dbReference type="Pfam" id="PF10607">
    <property type="entry name" value="CTLH"/>
    <property type="match status" value="1"/>
</dbReference>
<name>A0A5S6Q8D9_TRIMR</name>
<organism evidence="2 3">
    <name type="scientific">Trichuris muris</name>
    <name type="common">Mouse whipworm</name>
    <dbReference type="NCBI Taxonomy" id="70415"/>
    <lineage>
        <taxon>Eukaryota</taxon>
        <taxon>Metazoa</taxon>
        <taxon>Ecdysozoa</taxon>
        <taxon>Nematoda</taxon>
        <taxon>Enoplea</taxon>
        <taxon>Dorylaimia</taxon>
        <taxon>Trichinellida</taxon>
        <taxon>Trichuridae</taxon>
        <taxon>Trichuris</taxon>
    </lineage>
</organism>
<dbReference type="InterPro" id="IPR024964">
    <property type="entry name" value="CTLH/CRA"/>
</dbReference>
<dbReference type="PANTHER" id="PTHR12864">
    <property type="entry name" value="RAN BINDING PROTEIN 9-RELATED"/>
    <property type="match status" value="1"/>
</dbReference>
<dbReference type="InterPro" id="IPR013144">
    <property type="entry name" value="CRA_dom"/>
</dbReference>
<dbReference type="Proteomes" id="UP000046395">
    <property type="component" value="Unassembled WGS sequence"/>
</dbReference>
<feature type="domain" description="CTLH" evidence="1">
    <location>
        <begin position="58"/>
        <end position="115"/>
    </location>
</feature>
<dbReference type="SMART" id="SM00668">
    <property type="entry name" value="CTLH"/>
    <property type="match status" value="1"/>
</dbReference>
<dbReference type="SMART" id="SM00757">
    <property type="entry name" value="CRA"/>
    <property type="match status" value="1"/>
</dbReference>
<dbReference type="InterPro" id="IPR006595">
    <property type="entry name" value="CTLH_C"/>
</dbReference>
<reference evidence="3" key="1">
    <citation type="submission" date="2019-12" db="UniProtKB">
        <authorList>
            <consortium name="WormBaseParasite"/>
        </authorList>
    </citation>
    <scope>IDENTIFICATION</scope>
</reference>
<dbReference type="WBParaSite" id="TMUE_1000003390.1">
    <property type="protein sequence ID" value="TMUE_1000003390.1"/>
    <property type="gene ID" value="WBGene00285324"/>
</dbReference>
<sequence>MASCVRELMMKLLRNPDLDCTTQMDDCVMQFLNRAGFTGLYDQFKIDRLSRPSSDTSMMEPMNDIERYLLNGDIDSALHFIVKRKPELLDENPDVLFLMLKQKFIELVRNKDIDAALEFAQDCLSGRAASNPKSLGELEKICGIMAFDNPESSMFADYMKLNQRVRVLHAVSNLWLLSELGKPYSDFDLLFKFIEWAQSTLEERNIPYPKLYDCAFEDSDSLD</sequence>
<accession>A0A5S6Q8D9</accession>
<dbReference type="InterPro" id="IPR050618">
    <property type="entry name" value="Ubq-SigPath_Reg"/>
</dbReference>
<evidence type="ECO:0000259" key="1">
    <source>
        <dbReference type="PROSITE" id="PS50897"/>
    </source>
</evidence>